<keyword evidence="5" id="KW-1133">Transmembrane helix</keyword>
<dbReference type="Proteomes" id="UP000481153">
    <property type="component" value="Unassembled WGS sequence"/>
</dbReference>
<evidence type="ECO:0000256" key="4">
    <source>
        <dbReference type="PIRSR" id="PIRSR602403-1"/>
    </source>
</evidence>
<reference evidence="6 7" key="1">
    <citation type="submission" date="2019-07" db="EMBL/GenBank/DDBJ databases">
        <title>Genomics analysis of Aphanomyces spp. identifies a new class of oomycete effector associated with host adaptation.</title>
        <authorList>
            <person name="Gaulin E."/>
        </authorList>
    </citation>
    <scope>NUCLEOTIDE SEQUENCE [LARGE SCALE GENOMIC DNA]</scope>
    <source>
        <strain evidence="6 7">ATCC 201684</strain>
    </source>
</reference>
<dbReference type="SUPFAM" id="SSF48264">
    <property type="entry name" value="Cytochrome P450"/>
    <property type="match status" value="1"/>
</dbReference>
<dbReference type="InterPro" id="IPR036396">
    <property type="entry name" value="Cyt_P450_sf"/>
</dbReference>
<keyword evidence="3 4" id="KW-0408">Iron</keyword>
<dbReference type="EMBL" id="VJMJ01000161">
    <property type="protein sequence ID" value="KAF0729762.1"/>
    <property type="molecule type" value="Genomic_DNA"/>
</dbReference>
<dbReference type="PRINTS" id="PR00465">
    <property type="entry name" value="EP450IV"/>
</dbReference>
<dbReference type="GO" id="GO:0020037">
    <property type="term" value="F:heme binding"/>
    <property type="evidence" value="ECO:0007669"/>
    <property type="project" value="InterPro"/>
</dbReference>
<dbReference type="PRINTS" id="PR00385">
    <property type="entry name" value="P450"/>
</dbReference>
<keyword evidence="5" id="KW-0472">Membrane</keyword>
<organism evidence="6 7">
    <name type="scientific">Aphanomyces euteiches</name>
    <dbReference type="NCBI Taxonomy" id="100861"/>
    <lineage>
        <taxon>Eukaryota</taxon>
        <taxon>Sar</taxon>
        <taxon>Stramenopiles</taxon>
        <taxon>Oomycota</taxon>
        <taxon>Saprolegniomycetes</taxon>
        <taxon>Saprolegniales</taxon>
        <taxon>Verrucalvaceae</taxon>
        <taxon>Aphanomyces</taxon>
    </lineage>
</organism>
<dbReference type="InterPro" id="IPR002403">
    <property type="entry name" value="Cyt_P450_E_grp-IV"/>
</dbReference>
<dbReference type="AlphaFoldDB" id="A0A6G0WQU9"/>
<dbReference type="InterPro" id="IPR050121">
    <property type="entry name" value="Cytochrome_P450_monoxygenase"/>
</dbReference>
<comment type="caution">
    <text evidence="6">The sequence shown here is derived from an EMBL/GenBank/DDBJ whole genome shotgun (WGS) entry which is preliminary data.</text>
</comment>
<feature type="transmembrane region" description="Helical" evidence="5">
    <location>
        <begin position="12"/>
        <end position="33"/>
    </location>
</feature>
<comment type="cofactor">
    <cofactor evidence="4">
        <name>heme</name>
        <dbReference type="ChEBI" id="CHEBI:30413"/>
    </cofactor>
</comment>
<evidence type="ECO:0000313" key="6">
    <source>
        <dbReference type="EMBL" id="KAF0729762.1"/>
    </source>
</evidence>
<dbReference type="VEuPathDB" id="FungiDB:AeMF1_010868"/>
<sequence length="492" mass="55434">MWTSFKDREDLAWPLVVTASLIVAGTMILRFLWKTYQLSPIPQPESSSLLFGNLFDTLGGVARWRENGAYPEPFLSWVKQYCNAVLLRELFSYSVKFTDPKASQHVLSTNANNYHRTDFVENYLADFTFGPGLLSTRGAVHDGYRKMLNPLFSASQIKSFVPIFEAQARHVCDTILAQARASGEPINLHDVFSDLALRVIGLAGFGFNFEDHPEAHEALYLIPHFFDFPLPSFLRRRKAQRTLKRVVNEVIEQKLAQKDATDKPKDLLDLIFLNSTTREAIIHTMTFLSAGHDTSTTALDVIQRIREEYKTVIAKHGSLSTWEALSQLTYTLAVVQETMRLSGVLYSLTPRDAVKDDHVPMLDGCSVFTASTTIMINTAAFHRHPTYWTNAEEFIPERFLEGTPEWDADLKLRDGKSHAFYYLPFSFGSANCIGQRFALAEIQVILAMVIGEFDFKLTSAADLRQKHNGVSMTPAKLEVTIQRVPTAPVPAA</sequence>
<dbReference type="Pfam" id="PF00067">
    <property type="entry name" value="p450"/>
    <property type="match status" value="1"/>
</dbReference>
<evidence type="ECO:0000256" key="1">
    <source>
        <dbReference type="ARBA" id="ARBA00010617"/>
    </source>
</evidence>
<dbReference type="Gene3D" id="1.10.630.10">
    <property type="entry name" value="Cytochrome P450"/>
    <property type="match status" value="1"/>
</dbReference>
<dbReference type="GO" id="GO:0016705">
    <property type="term" value="F:oxidoreductase activity, acting on paired donors, with incorporation or reduction of molecular oxygen"/>
    <property type="evidence" value="ECO:0007669"/>
    <property type="project" value="InterPro"/>
</dbReference>
<dbReference type="PANTHER" id="PTHR24305:SF166">
    <property type="entry name" value="CYTOCHROME P450 12A4, MITOCHONDRIAL-RELATED"/>
    <property type="match status" value="1"/>
</dbReference>
<keyword evidence="5" id="KW-0812">Transmembrane</keyword>
<dbReference type="InterPro" id="IPR001128">
    <property type="entry name" value="Cyt_P450"/>
</dbReference>
<comment type="similarity">
    <text evidence="1">Belongs to the cytochrome P450 family.</text>
</comment>
<keyword evidence="7" id="KW-1185">Reference proteome</keyword>
<evidence type="ECO:0000256" key="3">
    <source>
        <dbReference type="ARBA" id="ARBA00023004"/>
    </source>
</evidence>
<evidence type="ECO:0008006" key="8">
    <source>
        <dbReference type="Google" id="ProtNLM"/>
    </source>
</evidence>
<evidence type="ECO:0000313" key="7">
    <source>
        <dbReference type="Proteomes" id="UP000481153"/>
    </source>
</evidence>
<evidence type="ECO:0000256" key="2">
    <source>
        <dbReference type="ARBA" id="ARBA00022723"/>
    </source>
</evidence>
<dbReference type="PANTHER" id="PTHR24305">
    <property type="entry name" value="CYTOCHROME P450"/>
    <property type="match status" value="1"/>
</dbReference>
<feature type="binding site" description="axial binding residue" evidence="4">
    <location>
        <position position="432"/>
    </location>
    <ligand>
        <name>heme</name>
        <dbReference type="ChEBI" id="CHEBI:30413"/>
    </ligand>
    <ligandPart>
        <name>Fe</name>
        <dbReference type="ChEBI" id="CHEBI:18248"/>
    </ligandPart>
</feature>
<dbReference type="GO" id="GO:0004497">
    <property type="term" value="F:monooxygenase activity"/>
    <property type="evidence" value="ECO:0007669"/>
    <property type="project" value="InterPro"/>
</dbReference>
<name>A0A6G0WQU9_9STRA</name>
<evidence type="ECO:0000256" key="5">
    <source>
        <dbReference type="SAM" id="Phobius"/>
    </source>
</evidence>
<proteinExistence type="inferred from homology"/>
<accession>A0A6G0WQU9</accession>
<gene>
    <name evidence="6" type="ORF">Ae201684_012653</name>
</gene>
<protein>
    <recommendedName>
        <fullName evidence="8">Cytochrome P450</fullName>
    </recommendedName>
</protein>
<dbReference type="GO" id="GO:0005506">
    <property type="term" value="F:iron ion binding"/>
    <property type="evidence" value="ECO:0007669"/>
    <property type="project" value="InterPro"/>
</dbReference>
<keyword evidence="4" id="KW-0349">Heme</keyword>
<keyword evidence="2 4" id="KW-0479">Metal-binding</keyword>